<proteinExistence type="predicted"/>
<accession>A0A0K8MC29</accession>
<protein>
    <submittedName>
        <fullName evidence="1">Usg-like family protein</fullName>
    </submittedName>
</protein>
<dbReference type="OrthoDB" id="9811054at2"/>
<gene>
    <name evidence="1" type="ORF">Cva_00743</name>
</gene>
<dbReference type="Pfam" id="PF06233">
    <property type="entry name" value="Usg"/>
    <property type="match status" value="1"/>
</dbReference>
<comment type="caution">
    <text evidence="1">The sequence shown here is derived from an EMBL/GenBank/DDBJ whole genome shotgun (WGS) entry which is preliminary data.</text>
</comment>
<dbReference type="Proteomes" id="UP000036771">
    <property type="component" value="Unassembled WGS sequence"/>
</dbReference>
<dbReference type="InterPro" id="IPR009354">
    <property type="entry name" value="Usg"/>
</dbReference>
<dbReference type="EMBL" id="BBVC01000023">
    <property type="protein sequence ID" value="GAO98095.1"/>
    <property type="molecule type" value="Genomic_DNA"/>
</dbReference>
<reference evidence="1 2" key="1">
    <citation type="submission" date="2015-03" db="EMBL/GenBank/DDBJ databases">
        <title>Caedibacter varicaedens, whole genome shotgun sequence.</title>
        <authorList>
            <person name="Suzuki H."/>
            <person name="Dapper A.L."/>
            <person name="Gibson A.K."/>
            <person name="Jackson C."/>
            <person name="Lee H."/>
            <person name="Pejaver V.R."/>
            <person name="Doak T."/>
            <person name="Lynch M."/>
        </authorList>
    </citation>
    <scope>NUCLEOTIDE SEQUENCE [LARGE SCALE GENOMIC DNA]</scope>
</reference>
<evidence type="ECO:0000313" key="2">
    <source>
        <dbReference type="Proteomes" id="UP000036771"/>
    </source>
</evidence>
<name>A0A0K8MC29_9PROT</name>
<dbReference type="AlphaFoldDB" id="A0A0K8MC29"/>
<dbReference type="STRING" id="1629334.Cva_00743"/>
<organism evidence="1 2">
    <name type="scientific">Caedimonas varicaedens</name>
    <dbReference type="NCBI Taxonomy" id="1629334"/>
    <lineage>
        <taxon>Bacteria</taxon>
        <taxon>Pseudomonadati</taxon>
        <taxon>Pseudomonadota</taxon>
        <taxon>Alphaproteobacteria</taxon>
        <taxon>Holosporales</taxon>
        <taxon>Caedimonadaceae</taxon>
        <taxon>Caedimonas</taxon>
    </lineage>
</organism>
<keyword evidence="2" id="KW-1185">Reference proteome</keyword>
<sequence length="87" mass="10442">MSDLSLQLHNYRLTTAEIIYHMPDYPQILQSYIWQDYDLLPDFPILHRFIHFWEKNLEGKMHSITIAHVALIKPAEFRMVQSSFSIH</sequence>
<evidence type="ECO:0000313" key="1">
    <source>
        <dbReference type="EMBL" id="GAO98095.1"/>
    </source>
</evidence>